<name>A0A2I0VHW6_9ASPA</name>
<sequence length="225" mass="25937">MGFVKGRAIMDNILLVQEFYQDLDVRVRGCNLILKLDIAKAYDNIDWNFIYRILNFFGFNSILIKLIRNCVEGAYFTRIVNGSSNGYFKSSHGLRQGDPISPAFFIIAAKFLSRGLTNLYMNTPSLYFRTLGDFFISHLCFADDFIVFTNAYVNRIHKLMDSFYQFEMVSGLSLNKNKRCFISSKRNPNDCILGIKALTGFMHGQLPIIYLGVPIFKDRKNTFLF</sequence>
<accession>A0A2I0VHW6</accession>
<gene>
    <name evidence="2" type="ORF">MA16_Dca021134</name>
</gene>
<dbReference type="AlphaFoldDB" id="A0A2I0VHW6"/>
<dbReference type="PANTHER" id="PTHR31635:SF196">
    <property type="entry name" value="REVERSE TRANSCRIPTASE DOMAIN-CONTAINING PROTEIN-RELATED"/>
    <property type="match status" value="1"/>
</dbReference>
<dbReference type="InterPro" id="IPR043502">
    <property type="entry name" value="DNA/RNA_pol_sf"/>
</dbReference>
<organism evidence="2 3">
    <name type="scientific">Dendrobium catenatum</name>
    <dbReference type="NCBI Taxonomy" id="906689"/>
    <lineage>
        <taxon>Eukaryota</taxon>
        <taxon>Viridiplantae</taxon>
        <taxon>Streptophyta</taxon>
        <taxon>Embryophyta</taxon>
        <taxon>Tracheophyta</taxon>
        <taxon>Spermatophyta</taxon>
        <taxon>Magnoliopsida</taxon>
        <taxon>Liliopsida</taxon>
        <taxon>Asparagales</taxon>
        <taxon>Orchidaceae</taxon>
        <taxon>Epidendroideae</taxon>
        <taxon>Malaxideae</taxon>
        <taxon>Dendrobiinae</taxon>
        <taxon>Dendrobium</taxon>
    </lineage>
</organism>
<dbReference type="SUPFAM" id="SSF56672">
    <property type="entry name" value="DNA/RNA polymerases"/>
    <property type="match status" value="1"/>
</dbReference>
<dbReference type="EMBL" id="KZ503543">
    <property type="protein sequence ID" value="PKU63006.1"/>
    <property type="molecule type" value="Genomic_DNA"/>
</dbReference>
<evidence type="ECO:0000313" key="3">
    <source>
        <dbReference type="Proteomes" id="UP000233837"/>
    </source>
</evidence>
<dbReference type="Proteomes" id="UP000233837">
    <property type="component" value="Unassembled WGS sequence"/>
</dbReference>
<dbReference type="Pfam" id="PF00078">
    <property type="entry name" value="RVT_1"/>
    <property type="match status" value="1"/>
</dbReference>
<evidence type="ECO:0000313" key="2">
    <source>
        <dbReference type="EMBL" id="PKU63006.1"/>
    </source>
</evidence>
<protein>
    <submittedName>
        <fullName evidence="2">Putative mitochondrial protein</fullName>
    </submittedName>
</protein>
<reference evidence="2 3" key="2">
    <citation type="journal article" date="2017" name="Nature">
        <title>The Apostasia genome and the evolution of orchids.</title>
        <authorList>
            <person name="Zhang G.Q."/>
            <person name="Liu K.W."/>
            <person name="Li Z."/>
            <person name="Lohaus R."/>
            <person name="Hsiao Y.Y."/>
            <person name="Niu S.C."/>
            <person name="Wang J.Y."/>
            <person name="Lin Y.C."/>
            <person name="Xu Q."/>
            <person name="Chen L.J."/>
            <person name="Yoshida K."/>
            <person name="Fujiwara S."/>
            <person name="Wang Z.W."/>
            <person name="Zhang Y.Q."/>
            <person name="Mitsuda N."/>
            <person name="Wang M."/>
            <person name="Liu G.H."/>
            <person name="Pecoraro L."/>
            <person name="Huang H.X."/>
            <person name="Xiao X.J."/>
            <person name="Lin M."/>
            <person name="Wu X.Y."/>
            <person name="Wu W.L."/>
            <person name="Chen Y.Y."/>
            <person name="Chang S.B."/>
            <person name="Sakamoto S."/>
            <person name="Ohme-Takagi M."/>
            <person name="Yagi M."/>
            <person name="Zeng S.J."/>
            <person name="Shen C.Y."/>
            <person name="Yeh C.M."/>
            <person name="Luo Y.B."/>
            <person name="Tsai W.C."/>
            <person name="Van de Peer Y."/>
            <person name="Liu Z.J."/>
        </authorList>
    </citation>
    <scope>NUCLEOTIDE SEQUENCE [LARGE SCALE GENOMIC DNA]</scope>
    <source>
        <tissue evidence="2">The whole plant</tissue>
    </source>
</reference>
<keyword evidence="3" id="KW-1185">Reference proteome</keyword>
<dbReference type="STRING" id="906689.A0A2I0VHW6"/>
<feature type="domain" description="Reverse transcriptase" evidence="1">
    <location>
        <begin position="1"/>
        <end position="215"/>
    </location>
</feature>
<proteinExistence type="predicted"/>
<dbReference type="InterPro" id="IPR000477">
    <property type="entry name" value="RT_dom"/>
</dbReference>
<evidence type="ECO:0000259" key="1">
    <source>
        <dbReference type="PROSITE" id="PS50878"/>
    </source>
</evidence>
<dbReference type="PANTHER" id="PTHR31635">
    <property type="entry name" value="REVERSE TRANSCRIPTASE DOMAIN-CONTAINING PROTEIN-RELATED"/>
    <property type="match status" value="1"/>
</dbReference>
<reference evidence="2 3" key="1">
    <citation type="journal article" date="2016" name="Sci. Rep.">
        <title>The Dendrobium catenatum Lindl. genome sequence provides insights into polysaccharide synthase, floral development and adaptive evolution.</title>
        <authorList>
            <person name="Zhang G.Q."/>
            <person name="Xu Q."/>
            <person name="Bian C."/>
            <person name="Tsai W.C."/>
            <person name="Yeh C.M."/>
            <person name="Liu K.W."/>
            <person name="Yoshida K."/>
            <person name="Zhang L.S."/>
            <person name="Chang S.B."/>
            <person name="Chen F."/>
            <person name="Shi Y."/>
            <person name="Su Y.Y."/>
            <person name="Zhang Y.Q."/>
            <person name="Chen L.J."/>
            <person name="Yin Y."/>
            <person name="Lin M."/>
            <person name="Huang H."/>
            <person name="Deng H."/>
            <person name="Wang Z.W."/>
            <person name="Zhu S.L."/>
            <person name="Zhao X."/>
            <person name="Deng C."/>
            <person name="Niu S.C."/>
            <person name="Huang J."/>
            <person name="Wang M."/>
            <person name="Liu G.H."/>
            <person name="Yang H.J."/>
            <person name="Xiao X.J."/>
            <person name="Hsiao Y.Y."/>
            <person name="Wu W.L."/>
            <person name="Chen Y.Y."/>
            <person name="Mitsuda N."/>
            <person name="Ohme-Takagi M."/>
            <person name="Luo Y.B."/>
            <person name="Van de Peer Y."/>
            <person name="Liu Z.J."/>
        </authorList>
    </citation>
    <scope>NUCLEOTIDE SEQUENCE [LARGE SCALE GENOMIC DNA]</scope>
    <source>
        <tissue evidence="2">The whole plant</tissue>
    </source>
</reference>
<dbReference type="PROSITE" id="PS50878">
    <property type="entry name" value="RT_POL"/>
    <property type="match status" value="1"/>
</dbReference>